<dbReference type="PeptideAtlas" id="Q3UAJ6"/>
<reference evidence="1" key="3">
    <citation type="journal article" date="2000" name="Genome Res.">
        <title>RIKEN integrated sequence analysis (RISA) system--384-format sequencing pipeline with 384 multicapillary sequencer.</title>
        <authorList>
            <person name="Shibata K."/>
            <person name="Itoh M."/>
            <person name="Aizawa K."/>
            <person name="Nagaoka S."/>
            <person name="Sasaki N."/>
            <person name="Carninci P."/>
            <person name="Konno H."/>
            <person name="Akiyama J."/>
            <person name="Nishi K."/>
            <person name="Kitsunai T."/>
            <person name="Tashiro H."/>
            <person name="Itoh M."/>
            <person name="Sumi N."/>
            <person name="Ishii Y."/>
            <person name="Nakamura S."/>
            <person name="Hazama M."/>
            <person name="Nishine T."/>
            <person name="Harada A."/>
            <person name="Yamamoto R."/>
            <person name="Matsumoto H."/>
            <person name="Sakaguchi S."/>
            <person name="Ikegami T."/>
            <person name="Kashiwagi K."/>
            <person name="Fujiwake S."/>
            <person name="Inoue K."/>
            <person name="Togawa Y."/>
            <person name="Izawa M."/>
            <person name="Ohara E."/>
            <person name="Watahiki M."/>
            <person name="Yoneda Y."/>
            <person name="Ishikawa T."/>
            <person name="Ozawa K."/>
            <person name="Tanaka T."/>
            <person name="Matsuura S."/>
            <person name="Kawai J."/>
            <person name="Okazaki Y."/>
            <person name="Muramatsu M."/>
            <person name="Inoue Y."/>
            <person name="Kira A."/>
            <person name="Hayashizaki Y."/>
        </authorList>
    </citation>
    <scope>NUCLEOTIDE SEQUENCE</scope>
    <source>
        <strain evidence="1">C57BL/6J</strain>
        <tissue evidence="1">Bone marrow</tissue>
    </source>
</reference>
<dbReference type="MGI" id="MGI:104533">
    <property type="gene designation" value="Ccl9"/>
</dbReference>
<reference evidence="1" key="4">
    <citation type="journal article" date="2001" name="Nature">
        <title>Functional annotation of a full-length mouse cDNA collection.</title>
        <authorList>
            <consortium name="The RIKEN Genome Exploration Research Group Phase II Team and the FANTOM Consortium"/>
        </authorList>
    </citation>
    <scope>NUCLEOTIDE SEQUENCE</scope>
    <source>
        <strain evidence="1">C57BL/6J</strain>
        <tissue evidence="1">Bone marrow</tissue>
    </source>
</reference>
<sequence>GFQVCANPSDREFRDALKDWSKTHNHGPTNNNICLKRRV</sequence>
<proteinExistence type="evidence at transcript level"/>
<reference evidence="1" key="1">
    <citation type="journal article" date="1999" name="Methods Enzymol.">
        <title>High-efficiency full-length cDNA cloning.</title>
        <authorList>
            <person name="Carninci P."/>
            <person name="Hayashizaki Y."/>
        </authorList>
    </citation>
    <scope>NUCLEOTIDE SEQUENCE</scope>
    <source>
        <strain evidence="1">C57BL/6J</strain>
        <tissue evidence="1">Bone marrow</tissue>
    </source>
</reference>
<reference evidence="1" key="6">
    <citation type="submission" date="2004-03" db="EMBL/GenBank/DDBJ databases">
        <authorList>
            <person name="Arakawa T."/>
            <person name="Carninci P."/>
            <person name="Fukuda S."/>
            <person name="Hashizume W."/>
            <person name="Hayashida K."/>
            <person name="Hori F."/>
            <person name="Iida J."/>
            <person name="Imamura K."/>
            <person name="Imotani K."/>
            <person name="Itoh M."/>
            <person name="Kanagawa S."/>
            <person name="Kawai J."/>
            <person name="Kojima M."/>
            <person name="Konno H."/>
            <person name="Murata M."/>
            <person name="Nakamura M."/>
            <person name="Ninomiya N."/>
            <person name="Nishiyori H."/>
            <person name="Nomura K."/>
            <person name="Ohno M."/>
            <person name="Sakazume N."/>
            <person name="Sano H."/>
            <person name="Sasaki D."/>
            <person name="Shibata K."/>
            <person name="Shiraki T."/>
            <person name="Tagami M."/>
            <person name="Tagami Y."/>
            <person name="Waki K."/>
            <person name="Watahiki A."/>
            <person name="Muramatsu M."/>
            <person name="Hayashizaki Y."/>
        </authorList>
    </citation>
    <scope>NUCLEOTIDE SEQUENCE</scope>
    <source>
        <strain evidence="1">C57BL/6J</strain>
        <tissue evidence="1">Bone marrow</tissue>
    </source>
</reference>
<dbReference type="AGR" id="MGI:104533"/>
<protein>
    <submittedName>
        <fullName evidence="1">Uncharacterized protein</fullName>
    </submittedName>
</protein>
<accession>Q3UAJ6</accession>
<dbReference type="EMBL" id="AK151340">
    <property type="protein sequence ID" value="BAE30318.1"/>
    <property type="molecule type" value="mRNA"/>
</dbReference>
<gene>
    <name evidence="2" type="primary">Ccl9</name>
</gene>
<evidence type="ECO:0000313" key="1">
    <source>
        <dbReference type="EMBL" id="BAE30318.1"/>
    </source>
</evidence>
<reference evidence="1" key="7">
    <citation type="journal article" date="2005" name="Science">
        <title>The Transcriptional Landscape of the Mammalian Genome.</title>
        <authorList>
            <consortium name="The FANTOM Consortium"/>
            <consortium name="Riken Genome Exploration Research Group and Genome Science Group (Genome Network Project Core Group)"/>
        </authorList>
    </citation>
    <scope>NUCLEOTIDE SEQUENCE</scope>
    <source>
        <strain evidence="1">C57BL/6J</strain>
        <tissue evidence="1">Bone marrow</tissue>
    </source>
</reference>
<name>Q3UAJ6_MOUSE</name>
<organism evidence="1">
    <name type="scientific">Mus musculus</name>
    <name type="common">Mouse</name>
    <dbReference type="NCBI Taxonomy" id="10090"/>
    <lineage>
        <taxon>Eukaryota</taxon>
        <taxon>Metazoa</taxon>
        <taxon>Chordata</taxon>
        <taxon>Craniata</taxon>
        <taxon>Vertebrata</taxon>
        <taxon>Euteleostomi</taxon>
        <taxon>Mammalia</taxon>
        <taxon>Eutheria</taxon>
        <taxon>Euarchontoglires</taxon>
        <taxon>Glires</taxon>
        <taxon>Rodentia</taxon>
        <taxon>Myomorpha</taxon>
        <taxon>Muroidea</taxon>
        <taxon>Muridae</taxon>
        <taxon>Murinae</taxon>
        <taxon>Mus</taxon>
        <taxon>Mus</taxon>
    </lineage>
</organism>
<reference evidence="1" key="5">
    <citation type="journal article" date="2002" name="Nature">
        <title>Analysis of the mouse transcriptome based on functional annotation of 60,770 full-length cDNAs.</title>
        <authorList>
            <consortium name="The FANTOM Consortium and the RIKEN Genome Exploration Research Group Phase I and II Team"/>
        </authorList>
    </citation>
    <scope>NUCLEOTIDE SEQUENCE</scope>
    <source>
        <strain evidence="1">C57BL/6J</strain>
        <tissue evidence="1">Bone marrow</tissue>
    </source>
</reference>
<dbReference type="AlphaFoldDB" id="Q3UAJ6"/>
<evidence type="ECO:0000313" key="2">
    <source>
        <dbReference type="MGI" id="MGI:104533"/>
    </source>
</evidence>
<dbReference type="OrthoDB" id="9447832at2759"/>
<reference evidence="1" key="8">
    <citation type="journal article" date="2005" name="Science">
        <title>Antisense Transcription in the Mammalian Transcriptome.</title>
        <authorList>
            <consortium name="RIKEN Genome Exploration Research Group and Genome Science Group (Genome Network Project Core Group) and the FANTOM Consortium"/>
        </authorList>
    </citation>
    <scope>NUCLEOTIDE SEQUENCE</scope>
    <source>
        <strain evidence="1">C57BL/6J</strain>
        <tissue evidence="1">Bone marrow</tissue>
    </source>
</reference>
<reference evidence="1" key="2">
    <citation type="journal article" date="2000" name="Genome Res.">
        <title>Normalization and subtraction of cap-trapper-selected cDNAs to prepare full-length cDNA libraries for rapid discovery of new genes.</title>
        <authorList>
            <person name="Carninci P."/>
            <person name="Shibata Y."/>
            <person name="Hayatsu N."/>
            <person name="Sugahara Y."/>
            <person name="Shibata K."/>
            <person name="Itoh M."/>
            <person name="Konno H."/>
            <person name="Okazaki Y."/>
            <person name="Muramatsu M."/>
            <person name="Hayashizaki Y."/>
        </authorList>
    </citation>
    <scope>NUCLEOTIDE SEQUENCE</scope>
    <source>
        <strain evidence="1">C57BL/6J</strain>
        <tissue evidence="1">Bone marrow</tissue>
    </source>
</reference>
<feature type="non-terminal residue" evidence="1">
    <location>
        <position position="1"/>
    </location>
</feature>